<feature type="signal peptide" evidence="2">
    <location>
        <begin position="1"/>
        <end position="19"/>
    </location>
</feature>
<reference evidence="3" key="1">
    <citation type="journal article" date="2020" name="Stud. Mycol.">
        <title>101 Dothideomycetes genomes: a test case for predicting lifestyles and emergence of pathogens.</title>
        <authorList>
            <person name="Haridas S."/>
            <person name="Albert R."/>
            <person name="Binder M."/>
            <person name="Bloem J."/>
            <person name="Labutti K."/>
            <person name="Salamov A."/>
            <person name="Andreopoulos B."/>
            <person name="Baker S."/>
            <person name="Barry K."/>
            <person name="Bills G."/>
            <person name="Bluhm B."/>
            <person name="Cannon C."/>
            <person name="Castanera R."/>
            <person name="Culley D."/>
            <person name="Daum C."/>
            <person name="Ezra D."/>
            <person name="Gonzalez J."/>
            <person name="Henrissat B."/>
            <person name="Kuo A."/>
            <person name="Liang C."/>
            <person name="Lipzen A."/>
            <person name="Lutzoni F."/>
            <person name="Magnuson J."/>
            <person name="Mondo S."/>
            <person name="Nolan M."/>
            <person name="Ohm R."/>
            <person name="Pangilinan J."/>
            <person name="Park H.-J."/>
            <person name="Ramirez L."/>
            <person name="Alfaro M."/>
            <person name="Sun H."/>
            <person name="Tritt A."/>
            <person name="Yoshinaga Y."/>
            <person name="Zwiers L.-H."/>
            <person name="Turgeon B."/>
            <person name="Goodwin S."/>
            <person name="Spatafora J."/>
            <person name="Crous P."/>
            <person name="Grigoriev I."/>
        </authorList>
    </citation>
    <scope>NUCLEOTIDE SEQUENCE</scope>
    <source>
        <strain evidence="3">CBS 121167</strain>
    </source>
</reference>
<evidence type="ECO:0000256" key="1">
    <source>
        <dbReference type="SAM" id="MobiDB-lite"/>
    </source>
</evidence>
<dbReference type="Proteomes" id="UP000799438">
    <property type="component" value="Unassembled WGS sequence"/>
</dbReference>
<feature type="region of interest" description="Disordered" evidence="1">
    <location>
        <begin position="23"/>
        <end position="54"/>
    </location>
</feature>
<dbReference type="RefSeq" id="XP_033402010.1">
    <property type="nucleotide sequence ID" value="XM_033534996.1"/>
</dbReference>
<dbReference type="AlphaFoldDB" id="A0A6A6BUH1"/>
<evidence type="ECO:0000313" key="4">
    <source>
        <dbReference type="Proteomes" id="UP000799438"/>
    </source>
</evidence>
<feature type="region of interest" description="Disordered" evidence="1">
    <location>
        <begin position="200"/>
        <end position="225"/>
    </location>
</feature>
<evidence type="ECO:0000313" key="3">
    <source>
        <dbReference type="EMBL" id="KAF2146301.1"/>
    </source>
</evidence>
<organism evidence="3 4">
    <name type="scientific">Aplosporella prunicola CBS 121167</name>
    <dbReference type="NCBI Taxonomy" id="1176127"/>
    <lineage>
        <taxon>Eukaryota</taxon>
        <taxon>Fungi</taxon>
        <taxon>Dikarya</taxon>
        <taxon>Ascomycota</taxon>
        <taxon>Pezizomycotina</taxon>
        <taxon>Dothideomycetes</taxon>
        <taxon>Dothideomycetes incertae sedis</taxon>
        <taxon>Botryosphaeriales</taxon>
        <taxon>Aplosporellaceae</taxon>
        <taxon>Aplosporella</taxon>
    </lineage>
</organism>
<keyword evidence="2" id="KW-0732">Signal</keyword>
<evidence type="ECO:0000256" key="2">
    <source>
        <dbReference type="SAM" id="SignalP"/>
    </source>
</evidence>
<accession>A0A6A6BUH1</accession>
<dbReference type="GeneID" id="54292488"/>
<feature type="compositionally biased region" description="Low complexity" evidence="1">
    <location>
        <begin position="203"/>
        <end position="212"/>
    </location>
</feature>
<feature type="chain" id="PRO_5025469205" evidence="2">
    <location>
        <begin position="20"/>
        <end position="370"/>
    </location>
</feature>
<dbReference type="EMBL" id="ML995476">
    <property type="protein sequence ID" value="KAF2146301.1"/>
    <property type="molecule type" value="Genomic_DNA"/>
</dbReference>
<dbReference type="OrthoDB" id="4121208at2759"/>
<keyword evidence="4" id="KW-1185">Reference proteome</keyword>
<gene>
    <name evidence="3" type="ORF">K452DRAFT_108801</name>
</gene>
<proteinExistence type="predicted"/>
<name>A0A6A6BUH1_9PEZI</name>
<sequence length="370" mass="38516">MRAPIALALLGSAGFTASAAVIKPPQSNDSPTDIPAPTPINSTDDPRITSNPRITDKPAVLTTSSNIVWDFFPTDGILSLFTPMPLAVPTPVRSQSQVETTYIPRYTLCRGGNGSGGSSTAVASAAADATADEDCRTYYEASLTTLCATTLTGLGTRVPITACDQDVTFSSDFGAVLVPATHHRTQSGGEEPAVTVAEVVGGSSSTSTSTSKTKTKDAAARTTPAPSSTLQLRTTYYLAPWQQLTAGGDVPADVDVKVCHVRAGNDSVEDCVRAAEAWAVVPVTLTSAITSTVDVVASVTGAGRFLVETYHRPIVANATVVSLSTEMVVNYAYMAETISRSQKVTSTSSGTLTRTRTVKVANVADEEEAE</sequence>
<feature type="compositionally biased region" description="Polar residues" evidence="1">
    <location>
        <begin position="39"/>
        <end position="53"/>
    </location>
</feature>
<protein>
    <submittedName>
        <fullName evidence="3">Uncharacterized protein</fullName>
    </submittedName>
</protein>